<dbReference type="SUPFAM" id="SSF49493">
    <property type="entry name" value="HSP40/DnaJ peptide-binding domain"/>
    <property type="match status" value="2"/>
</dbReference>
<proteinExistence type="predicted"/>
<dbReference type="GO" id="GO:0005737">
    <property type="term" value="C:cytoplasm"/>
    <property type="evidence" value="ECO:0007669"/>
    <property type="project" value="TreeGrafter"/>
</dbReference>
<dbReference type="CDD" id="cd06257">
    <property type="entry name" value="DnaJ"/>
    <property type="match status" value="1"/>
</dbReference>
<dbReference type="InterPro" id="IPR008971">
    <property type="entry name" value="HSP40/DnaJ_pept-bd"/>
</dbReference>
<dbReference type="Gene3D" id="1.10.287.110">
    <property type="entry name" value="DnaJ domain"/>
    <property type="match status" value="1"/>
</dbReference>
<gene>
    <name evidence="9" type="ORF">ENS06_13465</name>
</gene>
<evidence type="ECO:0000256" key="3">
    <source>
        <dbReference type="ARBA" id="ARBA00022737"/>
    </source>
</evidence>
<dbReference type="CDD" id="cd10747">
    <property type="entry name" value="DnaJ_C"/>
    <property type="match status" value="1"/>
</dbReference>
<keyword evidence="6" id="KW-0238">DNA-binding</keyword>
<dbReference type="AlphaFoldDB" id="A0A832A7U6"/>
<evidence type="ECO:0000313" key="9">
    <source>
        <dbReference type="EMBL" id="HFK98314.1"/>
    </source>
</evidence>
<evidence type="ECO:0000256" key="7">
    <source>
        <dbReference type="ARBA" id="ARBA00023186"/>
    </source>
</evidence>
<protein>
    <submittedName>
        <fullName evidence="9">J domain-containing protein</fullName>
    </submittedName>
</protein>
<dbReference type="GO" id="GO:0051082">
    <property type="term" value="F:unfolded protein binding"/>
    <property type="evidence" value="ECO:0007669"/>
    <property type="project" value="InterPro"/>
</dbReference>
<keyword evidence="1" id="KW-0963">Cytoplasm</keyword>
<keyword evidence="4" id="KW-0863">Zinc-finger</keyword>
<comment type="caution">
    <text evidence="9">The sequence shown here is derived from an EMBL/GenBank/DDBJ whole genome shotgun (WGS) entry which is preliminary data.</text>
</comment>
<dbReference type="InterPro" id="IPR001623">
    <property type="entry name" value="DnaJ_domain"/>
</dbReference>
<dbReference type="InterPro" id="IPR036869">
    <property type="entry name" value="J_dom_sf"/>
</dbReference>
<accession>A0A832A7U6</accession>
<keyword evidence="3" id="KW-0677">Repeat</keyword>
<name>A0A832A7U6_9BACT</name>
<keyword evidence="7" id="KW-0143">Chaperone</keyword>
<dbReference type="FunFam" id="2.60.260.20:FF:000005">
    <property type="entry name" value="Chaperone protein dnaJ 1, mitochondrial"/>
    <property type="match status" value="1"/>
</dbReference>
<evidence type="ECO:0000259" key="8">
    <source>
        <dbReference type="PROSITE" id="PS50076"/>
    </source>
</evidence>
<evidence type="ECO:0000256" key="2">
    <source>
        <dbReference type="ARBA" id="ARBA00022723"/>
    </source>
</evidence>
<dbReference type="GO" id="GO:0042026">
    <property type="term" value="P:protein refolding"/>
    <property type="evidence" value="ECO:0007669"/>
    <property type="project" value="TreeGrafter"/>
</dbReference>
<keyword evidence="5" id="KW-0862">Zinc</keyword>
<feature type="domain" description="J" evidence="8">
    <location>
        <begin position="7"/>
        <end position="71"/>
    </location>
</feature>
<dbReference type="SUPFAM" id="SSF46565">
    <property type="entry name" value="Chaperone J-domain"/>
    <property type="match status" value="1"/>
</dbReference>
<dbReference type="InterPro" id="IPR018253">
    <property type="entry name" value="DnaJ_domain_CS"/>
</dbReference>
<dbReference type="PANTHER" id="PTHR43096:SF52">
    <property type="entry name" value="DNAJ HOMOLOG 1, MITOCHONDRIAL-RELATED"/>
    <property type="match status" value="1"/>
</dbReference>
<dbReference type="PROSITE" id="PS50076">
    <property type="entry name" value="DNAJ_2"/>
    <property type="match status" value="1"/>
</dbReference>
<reference evidence="9" key="1">
    <citation type="journal article" date="2020" name="mSystems">
        <title>Genome- and Community-Level Interaction Insights into Carbon Utilization and Element Cycling Functions of Hydrothermarchaeota in Hydrothermal Sediment.</title>
        <authorList>
            <person name="Zhou Z."/>
            <person name="Liu Y."/>
            <person name="Xu W."/>
            <person name="Pan J."/>
            <person name="Luo Z.H."/>
            <person name="Li M."/>
        </authorList>
    </citation>
    <scope>NUCLEOTIDE SEQUENCE [LARGE SCALE GENOMIC DNA]</scope>
    <source>
        <strain evidence="9">SpSt-456</strain>
    </source>
</reference>
<dbReference type="PRINTS" id="PR00625">
    <property type="entry name" value="JDOMAIN"/>
</dbReference>
<organism evidence="9">
    <name type="scientific">Desulfacinum infernum</name>
    <dbReference type="NCBI Taxonomy" id="35837"/>
    <lineage>
        <taxon>Bacteria</taxon>
        <taxon>Pseudomonadati</taxon>
        <taxon>Thermodesulfobacteriota</taxon>
        <taxon>Syntrophobacteria</taxon>
        <taxon>Syntrophobacterales</taxon>
        <taxon>Syntrophobacteraceae</taxon>
        <taxon>Desulfacinum</taxon>
    </lineage>
</organism>
<dbReference type="Pfam" id="PF01556">
    <property type="entry name" value="DnaJ_C"/>
    <property type="match status" value="1"/>
</dbReference>
<dbReference type="SMART" id="SM00271">
    <property type="entry name" value="DnaJ"/>
    <property type="match status" value="1"/>
</dbReference>
<dbReference type="PANTHER" id="PTHR43096">
    <property type="entry name" value="DNAJ HOMOLOG 1, MITOCHONDRIAL-RELATED"/>
    <property type="match status" value="1"/>
</dbReference>
<dbReference type="GO" id="GO:0003677">
    <property type="term" value="F:DNA binding"/>
    <property type="evidence" value="ECO:0007669"/>
    <property type="project" value="UniProtKB-KW"/>
</dbReference>
<dbReference type="Pfam" id="PF00226">
    <property type="entry name" value="DnaJ"/>
    <property type="match status" value="1"/>
</dbReference>
<dbReference type="InterPro" id="IPR002939">
    <property type="entry name" value="DnaJ_C"/>
</dbReference>
<dbReference type="GO" id="GO:0008270">
    <property type="term" value="F:zinc ion binding"/>
    <property type="evidence" value="ECO:0007669"/>
    <property type="project" value="UniProtKB-KW"/>
</dbReference>
<evidence type="ECO:0000256" key="5">
    <source>
        <dbReference type="ARBA" id="ARBA00022833"/>
    </source>
</evidence>
<dbReference type="PROSITE" id="PS00636">
    <property type="entry name" value="DNAJ_1"/>
    <property type="match status" value="1"/>
</dbReference>
<sequence length="324" mass="35943">MAVKFRDYYEILGVSRTATQDEIQRAYRKLARKYHPDVNKDPGAEEKFKEINEAYEVLKDPEKRAKYDQLGSHWRAGQDFRPPPGWDVHFDFGGGTGQQEFFWSGSGDFSDFFEMLFGGQGFRRAQTGARARPGTAWRQAGADRHAVVRISLEDAFHGATKTITMQGMTTAVDGTVRPEVKSFDVKIPKGILPGQKIRLAGQGFEGVSGGPPGDLYLEVDIEPHPVYRLEGRDLYMDLPVSPWEAALGAEVPVRTLGGTFSLKVPPGSQSGQKLRLRGKGMPNPKGGAGDLYAVVKIVVPKRLSREEKALFEKLKEVSDFDPRA</sequence>
<evidence type="ECO:0000256" key="4">
    <source>
        <dbReference type="ARBA" id="ARBA00022771"/>
    </source>
</evidence>
<dbReference type="FunFam" id="2.60.260.20:FF:000008">
    <property type="entry name" value="Curved DNA-binding protein"/>
    <property type="match status" value="1"/>
</dbReference>
<evidence type="ECO:0000256" key="6">
    <source>
        <dbReference type="ARBA" id="ARBA00023125"/>
    </source>
</evidence>
<dbReference type="EMBL" id="DSTK01000039">
    <property type="protein sequence ID" value="HFK98314.1"/>
    <property type="molecule type" value="Genomic_DNA"/>
</dbReference>
<keyword evidence="2" id="KW-0479">Metal-binding</keyword>
<evidence type="ECO:0000256" key="1">
    <source>
        <dbReference type="ARBA" id="ARBA00022490"/>
    </source>
</evidence>
<dbReference type="Gene3D" id="2.60.260.20">
    <property type="entry name" value="Urease metallochaperone UreE, N-terminal domain"/>
    <property type="match status" value="2"/>
</dbReference>